<dbReference type="Gene3D" id="3.40.50.880">
    <property type="match status" value="1"/>
</dbReference>
<dbReference type="EMBL" id="QQAZ01000003">
    <property type="protein sequence ID" value="RDI53358.1"/>
    <property type="molecule type" value="Genomic_DNA"/>
</dbReference>
<proteinExistence type="predicted"/>
<dbReference type="InterPro" id="IPR029062">
    <property type="entry name" value="Class_I_gatase-like"/>
</dbReference>
<protein>
    <submittedName>
        <fullName evidence="2">DJ-1/PfpI family protein</fullName>
    </submittedName>
</protein>
<dbReference type="RefSeq" id="WP_068012811.1">
    <property type="nucleotide sequence ID" value="NZ_QQAZ01000003.1"/>
</dbReference>
<dbReference type="Pfam" id="PF01965">
    <property type="entry name" value="DJ-1_PfpI"/>
    <property type="match status" value="1"/>
</dbReference>
<dbReference type="PANTHER" id="PTHR43130">
    <property type="entry name" value="ARAC-FAMILY TRANSCRIPTIONAL REGULATOR"/>
    <property type="match status" value="1"/>
</dbReference>
<reference evidence="2 3" key="1">
    <citation type="submission" date="2018-07" db="EMBL/GenBank/DDBJ databases">
        <title>Genomic Encyclopedia of Type Strains, Phase IV (KMG-IV): sequencing the most valuable type-strain genomes for metagenomic binning, comparative biology and taxonomic classification.</title>
        <authorList>
            <person name="Goeker M."/>
        </authorList>
    </citation>
    <scope>NUCLEOTIDE SEQUENCE [LARGE SCALE GENOMIC DNA]</scope>
    <source>
        <strain evidence="2 3">DSM 44952</strain>
    </source>
</reference>
<keyword evidence="3" id="KW-1185">Reference proteome</keyword>
<gene>
    <name evidence="2" type="ORF">DFR68_103748</name>
</gene>
<dbReference type="CDD" id="cd03139">
    <property type="entry name" value="GATase1_PfpI_2"/>
    <property type="match status" value="1"/>
</dbReference>
<comment type="caution">
    <text evidence="2">The sequence shown here is derived from an EMBL/GenBank/DDBJ whole genome shotgun (WGS) entry which is preliminary data.</text>
</comment>
<dbReference type="OrthoDB" id="4265717at2"/>
<organism evidence="2 3">
    <name type="scientific">Nocardia mexicana</name>
    <dbReference type="NCBI Taxonomy" id="279262"/>
    <lineage>
        <taxon>Bacteria</taxon>
        <taxon>Bacillati</taxon>
        <taxon>Actinomycetota</taxon>
        <taxon>Actinomycetes</taxon>
        <taxon>Mycobacteriales</taxon>
        <taxon>Nocardiaceae</taxon>
        <taxon>Nocardia</taxon>
    </lineage>
</organism>
<dbReference type="AlphaFoldDB" id="A0A370H9L3"/>
<evidence type="ECO:0000313" key="2">
    <source>
        <dbReference type="EMBL" id="RDI53358.1"/>
    </source>
</evidence>
<evidence type="ECO:0000259" key="1">
    <source>
        <dbReference type="Pfam" id="PF01965"/>
    </source>
</evidence>
<sequence length="252" mass="26662">MTDDTKTIACLVFPGVDPLDLIGPMQALGLVGYLGSGWRTVTVGARIEAHETEGALRITPSHTFAEVPTPDVLVVPGASTPAFRAMADEHLLDYLRTAAAHAEITASVCSGSLLLGAAGLLRGRRATTHWTAFDLLAEFGAEPVRGRWVRDGRIVTAGGQSAGIDMGLYLVEQLAGTDVARLAQFAMEYDPEPPLGPLDWEQAPHEFFAPLAESWVTDGLTEKPELAARLVARLRAAAAAGQQAAVRQEVGG</sequence>
<name>A0A370H9L3_9NOCA</name>
<feature type="domain" description="DJ-1/PfpI" evidence="1">
    <location>
        <begin position="6"/>
        <end position="173"/>
    </location>
</feature>
<dbReference type="InterPro" id="IPR052158">
    <property type="entry name" value="INH-QAR"/>
</dbReference>
<accession>A0A370H9L3</accession>
<dbReference type="InterPro" id="IPR002818">
    <property type="entry name" value="DJ-1/PfpI"/>
</dbReference>
<dbReference type="STRING" id="1210089.GCA_001613165_00082"/>
<dbReference type="Proteomes" id="UP000255355">
    <property type="component" value="Unassembled WGS sequence"/>
</dbReference>
<evidence type="ECO:0000313" key="3">
    <source>
        <dbReference type="Proteomes" id="UP000255355"/>
    </source>
</evidence>
<dbReference type="SUPFAM" id="SSF52317">
    <property type="entry name" value="Class I glutamine amidotransferase-like"/>
    <property type="match status" value="1"/>
</dbReference>
<dbReference type="PANTHER" id="PTHR43130:SF2">
    <property type="entry name" value="DJ-1_PFPI DOMAIN-CONTAINING PROTEIN"/>
    <property type="match status" value="1"/>
</dbReference>
<dbReference type="GO" id="GO:0006355">
    <property type="term" value="P:regulation of DNA-templated transcription"/>
    <property type="evidence" value="ECO:0007669"/>
    <property type="project" value="TreeGrafter"/>
</dbReference>